<dbReference type="RefSeq" id="WP_105736276.1">
    <property type="nucleotide sequence ID" value="NZ_PVBT01000007.1"/>
</dbReference>
<keyword evidence="3" id="KW-1003">Cell membrane</keyword>
<evidence type="ECO:0000256" key="3">
    <source>
        <dbReference type="ARBA" id="ARBA00022475"/>
    </source>
</evidence>
<comment type="caution">
    <text evidence="8">The sequence shown here is derived from an EMBL/GenBank/DDBJ whole genome shotgun (WGS) entry which is preliminary data.</text>
</comment>
<comment type="similarity">
    <text evidence="2">Belongs to the DoxX family.</text>
</comment>
<evidence type="ECO:0000313" key="8">
    <source>
        <dbReference type="EMBL" id="PRD50377.1"/>
    </source>
</evidence>
<feature type="transmembrane region" description="Helical" evidence="7">
    <location>
        <begin position="111"/>
        <end position="130"/>
    </location>
</feature>
<dbReference type="PANTHER" id="PTHR33452:SF1">
    <property type="entry name" value="INNER MEMBRANE PROTEIN YPHA-RELATED"/>
    <property type="match status" value="1"/>
</dbReference>
<dbReference type="OrthoDB" id="9810206at2"/>
<evidence type="ECO:0000256" key="5">
    <source>
        <dbReference type="ARBA" id="ARBA00022989"/>
    </source>
</evidence>
<dbReference type="Pfam" id="PF07681">
    <property type="entry name" value="DoxX"/>
    <property type="match status" value="1"/>
</dbReference>
<evidence type="ECO:0000256" key="6">
    <source>
        <dbReference type="ARBA" id="ARBA00023136"/>
    </source>
</evidence>
<feature type="transmembrane region" description="Helical" evidence="7">
    <location>
        <begin position="54"/>
        <end position="74"/>
    </location>
</feature>
<accession>A0A2S9JC46</accession>
<keyword evidence="5 7" id="KW-1133">Transmembrane helix</keyword>
<evidence type="ECO:0000313" key="9">
    <source>
        <dbReference type="Proteomes" id="UP000238563"/>
    </source>
</evidence>
<evidence type="ECO:0000256" key="4">
    <source>
        <dbReference type="ARBA" id="ARBA00022692"/>
    </source>
</evidence>
<proteinExistence type="inferred from homology"/>
<keyword evidence="6 7" id="KW-0472">Membrane</keyword>
<gene>
    <name evidence="8" type="ORF">C5750_20635</name>
</gene>
<protein>
    <recommendedName>
        <fullName evidence="10">DoxX family protein</fullName>
    </recommendedName>
</protein>
<feature type="transmembrane region" description="Helical" evidence="7">
    <location>
        <begin position="12"/>
        <end position="34"/>
    </location>
</feature>
<dbReference type="GO" id="GO:0005886">
    <property type="term" value="C:plasma membrane"/>
    <property type="evidence" value="ECO:0007669"/>
    <property type="project" value="UniProtKB-SubCell"/>
</dbReference>
<dbReference type="InterPro" id="IPR051907">
    <property type="entry name" value="DoxX-like_oxidoreductase"/>
</dbReference>
<keyword evidence="9" id="KW-1185">Reference proteome</keyword>
<reference evidence="8 9" key="1">
    <citation type="submission" date="2018-02" db="EMBL/GenBank/DDBJ databases">
        <title>The draft genome of Phyllobacterium myrsinacearum DSM5892.</title>
        <authorList>
            <person name="Li L."/>
            <person name="Liu L."/>
            <person name="Zhang X."/>
            <person name="Wang T."/>
        </authorList>
    </citation>
    <scope>NUCLEOTIDE SEQUENCE [LARGE SCALE GENOMIC DNA]</scope>
    <source>
        <strain evidence="8 9">DSM 5892</strain>
    </source>
</reference>
<dbReference type="InterPro" id="IPR032808">
    <property type="entry name" value="DoxX"/>
</dbReference>
<evidence type="ECO:0008006" key="10">
    <source>
        <dbReference type="Google" id="ProtNLM"/>
    </source>
</evidence>
<keyword evidence="4 7" id="KW-0812">Transmembrane</keyword>
<dbReference type="PANTHER" id="PTHR33452">
    <property type="entry name" value="OXIDOREDUCTASE CATD-RELATED"/>
    <property type="match status" value="1"/>
</dbReference>
<evidence type="ECO:0000256" key="2">
    <source>
        <dbReference type="ARBA" id="ARBA00006679"/>
    </source>
</evidence>
<organism evidence="8 9">
    <name type="scientific">Phyllobacterium myrsinacearum</name>
    <dbReference type="NCBI Taxonomy" id="28101"/>
    <lineage>
        <taxon>Bacteria</taxon>
        <taxon>Pseudomonadati</taxon>
        <taxon>Pseudomonadota</taxon>
        <taxon>Alphaproteobacteria</taxon>
        <taxon>Hyphomicrobiales</taxon>
        <taxon>Phyllobacteriaceae</taxon>
        <taxon>Phyllobacterium</taxon>
    </lineage>
</organism>
<name>A0A2S9JC46_9HYPH</name>
<dbReference type="AlphaFoldDB" id="A0A2S9JC46"/>
<comment type="subcellular location">
    <subcellularLocation>
        <location evidence="1">Cell membrane</location>
        <topology evidence="1">Multi-pass membrane protein</topology>
    </subcellularLocation>
</comment>
<dbReference type="Proteomes" id="UP000238563">
    <property type="component" value="Unassembled WGS sequence"/>
</dbReference>
<evidence type="ECO:0000256" key="7">
    <source>
        <dbReference type="SAM" id="Phobius"/>
    </source>
</evidence>
<sequence length="135" mass="14077">MSDNALANSTTSSNAIVTLISRILLTLLFIPAGYGKLTNLAGTAEYFAAKSLPLPTVTAVIVGLVELVGGLAVLFGFQTRYAAILLGLFTLGAAYVGHWAPFESIQFFKNLAIAGGFFVLAQHGAGSLSVDAKLR</sequence>
<evidence type="ECO:0000256" key="1">
    <source>
        <dbReference type="ARBA" id="ARBA00004651"/>
    </source>
</evidence>
<dbReference type="EMBL" id="PVBT01000007">
    <property type="protein sequence ID" value="PRD50377.1"/>
    <property type="molecule type" value="Genomic_DNA"/>
</dbReference>
<feature type="transmembrane region" description="Helical" evidence="7">
    <location>
        <begin position="81"/>
        <end position="99"/>
    </location>
</feature>